<dbReference type="PATRIC" id="fig|69370.6.peg.1227"/>
<dbReference type="InterPro" id="IPR055259">
    <property type="entry name" value="YkvP/CgeB_Glyco_trans-like"/>
</dbReference>
<dbReference type="EMBL" id="JYJA01000029">
    <property type="protein sequence ID" value="KJL43818.1"/>
    <property type="molecule type" value="Genomic_DNA"/>
</dbReference>
<evidence type="ECO:0000313" key="3">
    <source>
        <dbReference type="Proteomes" id="UP000034098"/>
    </source>
</evidence>
<dbReference type="AlphaFoldDB" id="A0A0M2HB34"/>
<gene>
    <name evidence="2" type="ORF">RS82_01194</name>
</gene>
<comment type="caution">
    <text evidence="2">The sequence shown here is derived from an EMBL/GenBank/DDBJ whole genome shotgun (WGS) entry which is preliminary data.</text>
</comment>
<organism evidence="2 3">
    <name type="scientific">Microbacterium trichothecenolyticum</name>
    <name type="common">Aureobacterium trichothecenolyticum</name>
    <dbReference type="NCBI Taxonomy" id="69370"/>
    <lineage>
        <taxon>Bacteria</taxon>
        <taxon>Bacillati</taxon>
        <taxon>Actinomycetota</taxon>
        <taxon>Actinomycetes</taxon>
        <taxon>Micrococcales</taxon>
        <taxon>Microbacteriaceae</taxon>
        <taxon>Microbacterium</taxon>
    </lineage>
</organism>
<dbReference type="RefSeq" id="WP_052676719.1">
    <property type="nucleotide sequence ID" value="NZ_JYJA01000029.1"/>
</dbReference>
<sequence>MADLAAAFSADAAARPRLAFFRLNDTDLPEFIRGHFDDHVRCLEQFFNVTVIAENCDYDEVVDRVRPDVALFESGVYARPDRSITRTDTHPQIPKIGLLDADAYCLTRSVFLSDMDDWGVETFFTIAASATGYTPDIADRTYVWPNFADRAVFHSYPEGKSQTILLSGSRATNYPWRVRVDRLLSERFPVRALPHAGWFGRDASIGMPSGEAYARSLSSALIVPTCGTIANELVRKHFEIPAAGAILLTERTEAVEAAGFVDMENCIFADTADVVEKVEQVLGDETLRERIARSGQELAHARHSIENRSQIRDWYDLSRRAGAGQRVVQPGLFGPLALEHPYPAPAASAVSPIAPAGVDRILVASGRERLRSGRPELALDEFAKVLNMHFEPEAAYGIARSWLQLGEPSRARRILEYSTGVVVRAHGASQPDPVEWAGLLRAVLCEGKPGEAVELSERYPGLRHPELDRTRWVLSHLTDLPVGFAHRARRRSVHGASAQRWELWRAEFRGELEAAGRPELAARVAHVAEPSAVDLARGPARRRPPRVSVIARRGVRAGRRVTGRAVREWSRLRGVSREPDRTAISTLLAGLPVDVVIALLVEDAIAARAESAVVNDGTDVAFVRVGRAASPDASAAEVPHGLRYATNERVLAGVLGSGRAVVVTGAVGAAHLAPPQLDDTVLLVIVGEQVETSIEPRIEEAGRWHRAAAEVEDRLTRLWDGRTVRVWVHGALDGVGSS</sequence>
<proteinExistence type="predicted"/>
<evidence type="ECO:0000259" key="1">
    <source>
        <dbReference type="Pfam" id="PF13524"/>
    </source>
</evidence>
<accession>A0A0M2HB34</accession>
<dbReference type="Proteomes" id="UP000034098">
    <property type="component" value="Unassembled WGS sequence"/>
</dbReference>
<evidence type="ECO:0000313" key="2">
    <source>
        <dbReference type="EMBL" id="KJL43818.1"/>
    </source>
</evidence>
<feature type="domain" description="Spore protein YkvP/CgeB glycosyl transferase-like" evidence="1">
    <location>
        <begin position="206"/>
        <end position="310"/>
    </location>
</feature>
<keyword evidence="3" id="KW-1185">Reference proteome</keyword>
<protein>
    <recommendedName>
        <fullName evidence="1">Spore protein YkvP/CgeB glycosyl transferase-like domain-containing protein</fullName>
    </recommendedName>
</protein>
<reference evidence="2 3" key="1">
    <citation type="submission" date="2015-02" db="EMBL/GenBank/DDBJ databases">
        <title>Draft genome sequences of ten Microbacterium spp. with emphasis on heavy metal contaminated environments.</title>
        <authorList>
            <person name="Corretto E."/>
        </authorList>
    </citation>
    <scope>NUCLEOTIDE SEQUENCE [LARGE SCALE GENOMIC DNA]</scope>
    <source>
        <strain evidence="2 3">DSM 8608</strain>
    </source>
</reference>
<dbReference type="OrthoDB" id="5121913at2"/>
<name>A0A0M2HB34_MICTR</name>
<dbReference type="Pfam" id="PF13524">
    <property type="entry name" value="Glyco_trans_1_2"/>
    <property type="match status" value="1"/>
</dbReference>